<evidence type="ECO:0000256" key="1">
    <source>
        <dbReference type="SAM" id="Coils"/>
    </source>
</evidence>
<feature type="coiled-coil region" evidence="1">
    <location>
        <begin position="152"/>
        <end position="254"/>
    </location>
</feature>
<keyword evidence="4" id="KW-1185">Reference proteome</keyword>
<comment type="caution">
    <text evidence="3">The sequence shown here is derived from an EMBL/GenBank/DDBJ whole genome shotgun (WGS) entry which is preliminary data.</text>
</comment>
<evidence type="ECO:0000313" key="4">
    <source>
        <dbReference type="Proteomes" id="UP000076131"/>
    </source>
</evidence>
<keyword evidence="1" id="KW-0175">Coiled coil</keyword>
<dbReference type="InterPro" id="IPR021104">
    <property type="entry name" value="KfrA_DNA-bd_N"/>
</dbReference>
<sequence length="312" mass="34692">MALVADGRRPHELTVDLIYAAIQQGSRTTINDELKLWKDERAKADALGADLPPAIADAMRSLWAAAVEQGEHVFNEHRQALESDLETQKRAYDDAAVERDAAQATIHQLQHEISQLREQGMEVRQQLTQETEAKRDALGQVQALQHEVAAVRTDMAQQLDAARQAHDRLTAEFQATIAARDAAYQVERDKANERVEAAQARMLQETDAAREGQRHAEQQLAKLRQRSEDQQTSLTELRLDMARLRRELAEGEARLAAVATITGERDQLALELAGARGQVCGLKAALQSAEARAVAAENQLTVAHKRRLSKQK</sequence>
<protein>
    <submittedName>
        <fullName evidence="3">Integrase</fullName>
    </submittedName>
</protein>
<dbReference type="AlphaFoldDB" id="A0A154QLP2"/>
<dbReference type="EMBL" id="LVJS01000021">
    <property type="protein sequence ID" value="KZC24686.1"/>
    <property type="molecule type" value="Genomic_DNA"/>
</dbReference>
<reference evidence="3 4" key="1">
    <citation type="journal article" date="2016" name="MBio">
        <title>Lateral Gene Transfer in a Heavy Metal-Contaminated-Groundwater Microbial Community.</title>
        <authorList>
            <person name="Hemme C.L."/>
            <person name="Green S.J."/>
            <person name="Rishishwar L."/>
            <person name="Prakash O."/>
            <person name="Pettenato A."/>
            <person name="Chakraborty R."/>
            <person name="Deutschbauer A.M."/>
            <person name="Van Nostrand J.D."/>
            <person name="Wu L."/>
            <person name="He Z."/>
            <person name="Jordan I.K."/>
            <person name="Hazen T.C."/>
            <person name="Arkin A.P."/>
            <person name="Kostka J.E."/>
            <person name="Zhou J."/>
        </authorList>
    </citation>
    <scope>NUCLEOTIDE SEQUENCE [LARGE SCALE GENOMIC DNA]</scope>
    <source>
        <strain evidence="3 4">FW104-T7</strain>
    </source>
</reference>
<name>A0A154QLP2_9GAMM</name>
<dbReference type="eggNOG" id="ENOG503172Y">
    <property type="taxonomic scope" value="Bacteria"/>
</dbReference>
<evidence type="ECO:0000313" key="3">
    <source>
        <dbReference type="EMBL" id="KZC24686.1"/>
    </source>
</evidence>
<dbReference type="STRING" id="416169.RHOFW104T7_07150"/>
<proteinExistence type="predicted"/>
<dbReference type="RefSeq" id="WP_008436303.1">
    <property type="nucleotide sequence ID" value="NZ_LVJS01000021.1"/>
</dbReference>
<gene>
    <name evidence="3" type="ORF">RHOFW104T7_07150</name>
</gene>
<organism evidence="3 4">
    <name type="scientific">Rhodanobacter thiooxydans</name>
    <dbReference type="NCBI Taxonomy" id="416169"/>
    <lineage>
        <taxon>Bacteria</taxon>
        <taxon>Pseudomonadati</taxon>
        <taxon>Pseudomonadota</taxon>
        <taxon>Gammaproteobacteria</taxon>
        <taxon>Lysobacterales</taxon>
        <taxon>Rhodanobacteraceae</taxon>
        <taxon>Rhodanobacter</taxon>
    </lineage>
</organism>
<dbReference type="Pfam" id="PF11740">
    <property type="entry name" value="KfrA_N"/>
    <property type="match status" value="1"/>
</dbReference>
<evidence type="ECO:0000259" key="2">
    <source>
        <dbReference type="Pfam" id="PF11740"/>
    </source>
</evidence>
<accession>A0A154QLP2</accession>
<feature type="domain" description="KfrA N-terminal DNA-binding" evidence="2">
    <location>
        <begin position="2"/>
        <end position="105"/>
    </location>
</feature>
<feature type="coiled-coil region" evidence="1">
    <location>
        <begin position="78"/>
        <end position="126"/>
    </location>
</feature>
<dbReference type="Proteomes" id="UP000076131">
    <property type="component" value="Unassembled WGS sequence"/>
</dbReference>